<dbReference type="PIRSF" id="PIRSF002741">
    <property type="entry name" value="MppA"/>
    <property type="match status" value="1"/>
</dbReference>
<sequence length="545" mass="57911">MRHTNRTGLSIACGVTAAVLITAGCSGGDTSTDDTSTPAESEPGYLAVADSSLPAGGELDVQTHIDASVATGLDPQLADLAAAWQLMSLVYETLVTVGPEFEIEPALAESWDMPDDTTYVFHLRDDVQFSNGRAMTADDVVGSLERQLELGSVWTGQLGPVESVTAVDEHTVEVALAEPYTPFLAALANVPASILPMREIEDGTLNPETEMLGTGPFVVADHRQDVSWRFERNDDYWKQDEPGVDAVNVQIVPQEAARIAALQDGSASLVTLGNVDSPALLQGASDVSVLTQANTDFYYLMLNSQWEESPFTDPRVRQAVNMAIDRAQIADVALAGLGHPTGVTPAGLPGACEPGDLPSGMADLDAARELLAEAGAENLTFELAIFSTDPAPAVAQVIQQSLEEIGVTVEIEQLEETSWNGKVYGEAPGRFDAALSWFAGYADPGMVTKWWNPDAAGFNLGFMESDAELTGLIDTVNSVPQGPERDAAITDLCAAVEDDAQMVPLVTRPSMVGYRADAVSVSLHADEGYGNPLRLLSEARMVRAE</sequence>
<protein>
    <submittedName>
        <fullName evidence="2">ABC transporter substrate-binding protein</fullName>
    </submittedName>
</protein>
<dbReference type="PROSITE" id="PS51257">
    <property type="entry name" value="PROKAR_LIPOPROTEIN"/>
    <property type="match status" value="1"/>
</dbReference>
<dbReference type="GO" id="GO:1904680">
    <property type="term" value="F:peptide transmembrane transporter activity"/>
    <property type="evidence" value="ECO:0007669"/>
    <property type="project" value="TreeGrafter"/>
</dbReference>
<dbReference type="CDD" id="cd00995">
    <property type="entry name" value="PBP2_NikA_DppA_OppA_like"/>
    <property type="match status" value="1"/>
</dbReference>
<dbReference type="GO" id="GO:0015833">
    <property type="term" value="P:peptide transport"/>
    <property type="evidence" value="ECO:0007669"/>
    <property type="project" value="TreeGrafter"/>
</dbReference>
<proteinExistence type="predicted"/>
<evidence type="ECO:0000313" key="2">
    <source>
        <dbReference type="EMBL" id="NEE00204.1"/>
    </source>
</evidence>
<feature type="domain" description="Solute-binding protein family 5" evidence="1">
    <location>
        <begin position="102"/>
        <end position="454"/>
    </location>
</feature>
<dbReference type="Proteomes" id="UP000475214">
    <property type="component" value="Unassembled WGS sequence"/>
</dbReference>
<keyword evidence="3" id="KW-1185">Reference proteome</keyword>
<dbReference type="InterPro" id="IPR030678">
    <property type="entry name" value="Peptide/Ni-bd"/>
</dbReference>
<dbReference type="Gene3D" id="3.10.105.10">
    <property type="entry name" value="Dipeptide-binding Protein, Domain 3"/>
    <property type="match status" value="1"/>
</dbReference>
<name>A0A6L9S6D9_9ACTN</name>
<dbReference type="PANTHER" id="PTHR30290">
    <property type="entry name" value="PERIPLASMIC BINDING COMPONENT OF ABC TRANSPORTER"/>
    <property type="match status" value="1"/>
</dbReference>
<dbReference type="GO" id="GO:0042597">
    <property type="term" value="C:periplasmic space"/>
    <property type="evidence" value="ECO:0007669"/>
    <property type="project" value="UniProtKB-ARBA"/>
</dbReference>
<dbReference type="SUPFAM" id="SSF53850">
    <property type="entry name" value="Periplasmic binding protein-like II"/>
    <property type="match status" value="1"/>
</dbReference>
<dbReference type="Pfam" id="PF00496">
    <property type="entry name" value="SBP_bac_5"/>
    <property type="match status" value="1"/>
</dbReference>
<gene>
    <name evidence="2" type="ORF">G1H10_08470</name>
</gene>
<reference evidence="2 3" key="1">
    <citation type="submission" date="2020-02" db="EMBL/GenBank/DDBJ databases">
        <authorList>
            <person name="Li X.-J."/>
            <person name="Han X.-M."/>
        </authorList>
    </citation>
    <scope>NUCLEOTIDE SEQUENCE [LARGE SCALE GENOMIC DNA]</scope>
    <source>
        <strain evidence="2 3">CCTCC AB 2017055</strain>
    </source>
</reference>
<dbReference type="InterPro" id="IPR000914">
    <property type="entry name" value="SBP_5_dom"/>
</dbReference>
<dbReference type="Gene3D" id="3.90.76.10">
    <property type="entry name" value="Dipeptide-binding Protein, Domain 1"/>
    <property type="match status" value="1"/>
</dbReference>
<dbReference type="RefSeq" id="WP_163735576.1">
    <property type="nucleotide sequence ID" value="NZ_JAAGOA010000005.1"/>
</dbReference>
<comment type="caution">
    <text evidence="2">The sequence shown here is derived from an EMBL/GenBank/DDBJ whole genome shotgun (WGS) entry which is preliminary data.</text>
</comment>
<dbReference type="Gene3D" id="3.40.190.10">
    <property type="entry name" value="Periplasmic binding protein-like II"/>
    <property type="match status" value="1"/>
</dbReference>
<evidence type="ECO:0000259" key="1">
    <source>
        <dbReference type="Pfam" id="PF00496"/>
    </source>
</evidence>
<organism evidence="2 3">
    <name type="scientific">Phytoactinopolyspora halotolerans</name>
    <dbReference type="NCBI Taxonomy" id="1981512"/>
    <lineage>
        <taxon>Bacteria</taxon>
        <taxon>Bacillati</taxon>
        <taxon>Actinomycetota</taxon>
        <taxon>Actinomycetes</taxon>
        <taxon>Jiangellales</taxon>
        <taxon>Jiangellaceae</taxon>
        <taxon>Phytoactinopolyspora</taxon>
    </lineage>
</organism>
<dbReference type="InterPro" id="IPR039424">
    <property type="entry name" value="SBP_5"/>
</dbReference>
<dbReference type="EMBL" id="JAAGOA010000005">
    <property type="protein sequence ID" value="NEE00204.1"/>
    <property type="molecule type" value="Genomic_DNA"/>
</dbReference>
<evidence type="ECO:0000313" key="3">
    <source>
        <dbReference type="Proteomes" id="UP000475214"/>
    </source>
</evidence>
<dbReference type="AlphaFoldDB" id="A0A6L9S6D9"/>
<dbReference type="GO" id="GO:0043190">
    <property type="term" value="C:ATP-binding cassette (ABC) transporter complex"/>
    <property type="evidence" value="ECO:0007669"/>
    <property type="project" value="InterPro"/>
</dbReference>
<accession>A0A6L9S6D9</accession>